<protein>
    <submittedName>
        <fullName evidence="2">Uncharacterized protein</fullName>
    </submittedName>
</protein>
<organism evidence="2 3">
    <name type="scientific">Ferruginibacter yonginensis</name>
    <dbReference type="NCBI Taxonomy" id="1310416"/>
    <lineage>
        <taxon>Bacteria</taxon>
        <taxon>Pseudomonadati</taxon>
        <taxon>Bacteroidota</taxon>
        <taxon>Chitinophagia</taxon>
        <taxon>Chitinophagales</taxon>
        <taxon>Chitinophagaceae</taxon>
        <taxon>Ferruginibacter</taxon>
    </lineage>
</organism>
<dbReference type="Proteomes" id="UP001595907">
    <property type="component" value="Unassembled WGS sequence"/>
</dbReference>
<accession>A0ABV8QRA5</accession>
<feature type="chain" id="PRO_5046320487" evidence="1">
    <location>
        <begin position="22"/>
        <end position="176"/>
    </location>
</feature>
<reference evidence="3" key="1">
    <citation type="journal article" date="2019" name="Int. J. Syst. Evol. Microbiol.">
        <title>The Global Catalogue of Microorganisms (GCM) 10K type strain sequencing project: providing services to taxonomists for standard genome sequencing and annotation.</title>
        <authorList>
            <consortium name="The Broad Institute Genomics Platform"/>
            <consortium name="The Broad Institute Genome Sequencing Center for Infectious Disease"/>
            <person name="Wu L."/>
            <person name="Ma J."/>
        </authorList>
    </citation>
    <scope>NUCLEOTIDE SEQUENCE [LARGE SCALE GENOMIC DNA]</scope>
    <source>
        <strain evidence="3">CECT 8289</strain>
    </source>
</reference>
<proteinExistence type="predicted"/>
<evidence type="ECO:0000313" key="3">
    <source>
        <dbReference type="Proteomes" id="UP001595907"/>
    </source>
</evidence>
<dbReference type="RefSeq" id="WP_379708595.1">
    <property type="nucleotide sequence ID" value="NZ_JBHSCZ010000002.1"/>
</dbReference>
<evidence type="ECO:0000313" key="2">
    <source>
        <dbReference type="EMBL" id="MFC4262797.1"/>
    </source>
</evidence>
<name>A0ABV8QRA5_9BACT</name>
<dbReference type="EMBL" id="JBHSCZ010000002">
    <property type="protein sequence ID" value="MFC4262797.1"/>
    <property type="molecule type" value="Genomic_DNA"/>
</dbReference>
<evidence type="ECO:0000256" key="1">
    <source>
        <dbReference type="SAM" id="SignalP"/>
    </source>
</evidence>
<keyword evidence="1" id="KW-0732">Signal</keyword>
<sequence>MNKIKFLATLLFALVVNAVVAQTTSLKWNDSTVTFLGSKIGATVVLGKNNKPALQSTFYYGFDKAAKMHVFHLVKTDISTPDMKYYLIYKYLVPATAVNTSNLKVEKVDNIAVEGGFYAYVSLKCKDDVECFTFYEKGSHYDDFGNESKTDEFTIEASVAEMPALEKLIQQIKNNH</sequence>
<feature type="signal peptide" evidence="1">
    <location>
        <begin position="1"/>
        <end position="21"/>
    </location>
</feature>
<keyword evidence="3" id="KW-1185">Reference proteome</keyword>
<comment type="caution">
    <text evidence="2">The sequence shown here is derived from an EMBL/GenBank/DDBJ whole genome shotgun (WGS) entry which is preliminary data.</text>
</comment>
<gene>
    <name evidence="2" type="ORF">ACFOWM_07915</name>
</gene>